<feature type="domain" description="EAL" evidence="1">
    <location>
        <begin position="247"/>
        <end position="502"/>
    </location>
</feature>
<dbReference type="EMBL" id="BNAB01000008">
    <property type="protein sequence ID" value="GHE02095.1"/>
    <property type="molecule type" value="Genomic_DNA"/>
</dbReference>
<dbReference type="Proteomes" id="UP000199541">
    <property type="component" value="Unassembled WGS sequence"/>
</dbReference>
<dbReference type="GO" id="GO:0071111">
    <property type="term" value="F:cyclic-guanylate-specific phosphodiesterase activity"/>
    <property type="evidence" value="ECO:0007669"/>
    <property type="project" value="InterPro"/>
</dbReference>
<dbReference type="PROSITE" id="PS50883">
    <property type="entry name" value="EAL"/>
    <property type="match status" value="1"/>
</dbReference>
<dbReference type="SMART" id="SM00052">
    <property type="entry name" value="EAL"/>
    <property type="match status" value="1"/>
</dbReference>
<dbReference type="Pfam" id="PF00990">
    <property type="entry name" value="GGDEF"/>
    <property type="match status" value="1"/>
</dbReference>
<accession>A0AAN4URT3</accession>
<name>A0AAN4URT3_9RHOB</name>
<dbReference type="InterPro" id="IPR050706">
    <property type="entry name" value="Cyclic-di-GMP_PDE-like"/>
</dbReference>
<dbReference type="PROSITE" id="PS50887">
    <property type="entry name" value="GGDEF"/>
    <property type="match status" value="1"/>
</dbReference>
<reference evidence="3" key="1">
    <citation type="journal article" date="2014" name="Int. J. Syst. Evol. Microbiol.">
        <title>Complete genome sequence of Corynebacterium casei LMG S-19264T (=DSM 44701T), isolated from a smear-ripened cheese.</title>
        <authorList>
            <consortium name="US DOE Joint Genome Institute (JGI-PGF)"/>
            <person name="Walter F."/>
            <person name="Albersmeier A."/>
            <person name="Kalinowski J."/>
            <person name="Ruckert C."/>
        </authorList>
    </citation>
    <scope>NUCLEOTIDE SEQUENCE</scope>
    <source>
        <strain evidence="3">CGMCC 1.10859</strain>
    </source>
</reference>
<feature type="domain" description="GGDEF" evidence="2">
    <location>
        <begin position="102"/>
        <end position="238"/>
    </location>
</feature>
<dbReference type="SMART" id="SM00267">
    <property type="entry name" value="GGDEF"/>
    <property type="match status" value="1"/>
</dbReference>
<dbReference type="Pfam" id="PF00563">
    <property type="entry name" value="EAL"/>
    <property type="match status" value="1"/>
</dbReference>
<evidence type="ECO:0000313" key="4">
    <source>
        <dbReference type="EMBL" id="SDX04775.1"/>
    </source>
</evidence>
<dbReference type="InterPro" id="IPR000160">
    <property type="entry name" value="GGDEF_dom"/>
</dbReference>
<sequence length="517" mass="55485">MRGKLAPRAAIFFYRLGQGLRRPENLAFLPAVTLAAFWLGGEASLILAALGLPILYLMSGAFKVDARPPEGAAQDGTTGLILREGLVGALDAILAGLGQSGKSTACLVIHLDDARTLTDRHGHAARGEVLRRTVERMHDVLRGGDIVARLEGDSFAVVLQPVARIDLESVLQLATRLQQALTVPIAIDALRVHVSASVGFCLAARAPDKGGRDLLDAAEIAAKQALANGPGAVRAWSDSMQRAHSDRRSLRDQLETALGNGQVRPYFQPQISTETGALSGFEALARWDHPERGMIPTAEFLPLVAEAGLSERLGEVMLFGALTALSEWDAKGLDVPSVAVNFTQEDLANPHLPERLQWELDRFGLGASRLTVEVLETVVAGTENDVVVRNLAAVSKMGCGIDLDDFGTGHASLAAVRRFGVRRIKIDRSFVTRLEEEAEQRKMVAAILSMAEQLGLETLAEGVESAAEHALLAQLGCGHVQGFGIGKPMRFEITDTWIARHRARQTAAMARIGKRAG</sequence>
<dbReference type="InterPro" id="IPR035919">
    <property type="entry name" value="EAL_sf"/>
</dbReference>
<dbReference type="InterPro" id="IPR043128">
    <property type="entry name" value="Rev_trsase/Diguanyl_cyclase"/>
</dbReference>
<dbReference type="InterPro" id="IPR001633">
    <property type="entry name" value="EAL_dom"/>
</dbReference>
<dbReference type="EMBL" id="FNOB01000009">
    <property type="protein sequence ID" value="SDX04775.1"/>
    <property type="molecule type" value="Genomic_DNA"/>
</dbReference>
<protein>
    <submittedName>
        <fullName evidence="3 4">Diguanylate cyclase</fullName>
    </submittedName>
</protein>
<dbReference type="CDD" id="cd01948">
    <property type="entry name" value="EAL"/>
    <property type="match status" value="1"/>
</dbReference>
<dbReference type="AlphaFoldDB" id="A0AAN4URT3"/>
<evidence type="ECO:0000313" key="6">
    <source>
        <dbReference type="Proteomes" id="UP000634647"/>
    </source>
</evidence>
<dbReference type="SUPFAM" id="SSF141868">
    <property type="entry name" value="EAL domain-like"/>
    <property type="match status" value="1"/>
</dbReference>
<dbReference type="PANTHER" id="PTHR33121:SF70">
    <property type="entry name" value="SIGNALING PROTEIN YKOW"/>
    <property type="match status" value="1"/>
</dbReference>
<evidence type="ECO:0000313" key="3">
    <source>
        <dbReference type="EMBL" id="GHE02095.1"/>
    </source>
</evidence>
<organism evidence="3 6">
    <name type="scientific">Allgaiera indica</name>
    <dbReference type="NCBI Taxonomy" id="765699"/>
    <lineage>
        <taxon>Bacteria</taxon>
        <taxon>Pseudomonadati</taxon>
        <taxon>Pseudomonadota</taxon>
        <taxon>Alphaproteobacteria</taxon>
        <taxon>Rhodobacterales</taxon>
        <taxon>Paracoccaceae</taxon>
        <taxon>Allgaiera</taxon>
    </lineage>
</organism>
<dbReference type="Proteomes" id="UP000634647">
    <property type="component" value="Unassembled WGS sequence"/>
</dbReference>
<proteinExistence type="predicted"/>
<dbReference type="Gene3D" id="3.20.20.450">
    <property type="entry name" value="EAL domain"/>
    <property type="match status" value="1"/>
</dbReference>
<dbReference type="Gene3D" id="3.30.70.270">
    <property type="match status" value="1"/>
</dbReference>
<keyword evidence="5" id="KW-1185">Reference proteome</keyword>
<dbReference type="PANTHER" id="PTHR33121">
    <property type="entry name" value="CYCLIC DI-GMP PHOSPHODIESTERASE PDEF"/>
    <property type="match status" value="1"/>
</dbReference>
<dbReference type="CDD" id="cd01949">
    <property type="entry name" value="GGDEF"/>
    <property type="match status" value="1"/>
</dbReference>
<dbReference type="NCBIfam" id="TIGR00254">
    <property type="entry name" value="GGDEF"/>
    <property type="match status" value="1"/>
</dbReference>
<comment type="caution">
    <text evidence="3">The sequence shown here is derived from an EMBL/GenBank/DDBJ whole genome shotgun (WGS) entry which is preliminary data.</text>
</comment>
<reference evidence="4 5" key="2">
    <citation type="submission" date="2016-10" db="EMBL/GenBank/DDBJ databases">
        <authorList>
            <person name="Varghese N."/>
            <person name="Submissions S."/>
        </authorList>
    </citation>
    <scope>NUCLEOTIDE SEQUENCE [LARGE SCALE GENOMIC DNA]</scope>
    <source>
        <strain evidence="4 5">DSM 24802</strain>
    </source>
</reference>
<gene>
    <name evidence="3" type="ORF">GCM10008024_20330</name>
    <name evidence="4" type="ORF">SAMN05444006_10985</name>
</gene>
<dbReference type="SUPFAM" id="SSF55073">
    <property type="entry name" value="Nucleotide cyclase"/>
    <property type="match status" value="1"/>
</dbReference>
<evidence type="ECO:0000313" key="5">
    <source>
        <dbReference type="Proteomes" id="UP000199541"/>
    </source>
</evidence>
<evidence type="ECO:0000259" key="1">
    <source>
        <dbReference type="PROSITE" id="PS50883"/>
    </source>
</evidence>
<reference evidence="3" key="3">
    <citation type="submission" date="2023-06" db="EMBL/GenBank/DDBJ databases">
        <authorList>
            <person name="Sun Q."/>
            <person name="Zhou Y."/>
        </authorList>
    </citation>
    <scope>NUCLEOTIDE SEQUENCE</scope>
    <source>
        <strain evidence="3">CGMCC 1.10859</strain>
    </source>
</reference>
<dbReference type="RefSeq" id="WP_051646234.1">
    <property type="nucleotide sequence ID" value="NZ_BNAB01000008.1"/>
</dbReference>
<evidence type="ECO:0000259" key="2">
    <source>
        <dbReference type="PROSITE" id="PS50887"/>
    </source>
</evidence>
<dbReference type="InterPro" id="IPR029787">
    <property type="entry name" value="Nucleotide_cyclase"/>
</dbReference>